<dbReference type="Gene3D" id="2.60.40.3110">
    <property type="match status" value="1"/>
</dbReference>
<name>A0A5X6ESC2_SALET</name>
<feature type="domain" description="PapC-like C-terminal" evidence="12">
    <location>
        <begin position="747"/>
        <end position="804"/>
    </location>
</feature>
<reference evidence="14" key="1">
    <citation type="submission" date="2018-12" db="EMBL/GenBank/DDBJ databases">
        <authorList>
            <person name="Ashton P.M."/>
            <person name="Dallman T."/>
            <person name="Nair S."/>
            <person name="De Pinna E."/>
            <person name="Peters T."/>
            <person name="Grant K."/>
        </authorList>
    </citation>
    <scope>NUCLEOTIDE SEQUENCE</scope>
    <source>
        <strain evidence="14">650060</strain>
    </source>
</reference>
<evidence type="ECO:0000256" key="2">
    <source>
        <dbReference type="ARBA" id="ARBA00008064"/>
    </source>
</evidence>
<dbReference type="PANTHER" id="PTHR30451">
    <property type="entry name" value="OUTER MEMBRANE USHER PROTEIN"/>
    <property type="match status" value="1"/>
</dbReference>
<gene>
    <name evidence="14" type="ORF">EKG95_27410</name>
</gene>
<dbReference type="InterPro" id="IPR043142">
    <property type="entry name" value="PapC-like_C_sf"/>
</dbReference>
<dbReference type="GO" id="GO:0015473">
    <property type="term" value="F:fimbrial usher porin activity"/>
    <property type="evidence" value="ECO:0007669"/>
    <property type="project" value="InterPro"/>
</dbReference>
<comment type="caution">
    <text evidence="14">The sequence shown here is derived from an EMBL/GenBank/DDBJ whole genome shotgun (WGS) entry which is preliminary data.</text>
</comment>
<keyword evidence="4" id="KW-1134">Transmembrane beta strand</keyword>
<evidence type="ECO:0000313" key="14">
    <source>
        <dbReference type="EMBL" id="ECA3795452.1"/>
    </source>
</evidence>
<dbReference type="EMBL" id="AAHUDZ010000097">
    <property type="protein sequence ID" value="ECA3795452.1"/>
    <property type="molecule type" value="Genomic_DNA"/>
</dbReference>
<dbReference type="GO" id="GO:0009279">
    <property type="term" value="C:cell outer membrane"/>
    <property type="evidence" value="ECO:0007669"/>
    <property type="project" value="UniProtKB-SubCell"/>
</dbReference>
<keyword evidence="5 9" id="KW-0812">Transmembrane</keyword>
<evidence type="ECO:0000256" key="9">
    <source>
        <dbReference type="RuleBase" id="RU003884"/>
    </source>
</evidence>
<dbReference type="Gene3D" id="3.10.20.410">
    <property type="match status" value="1"/>
</dbReference>
<comment type="subcellular location">
    <subcellularLocation>
        <location evidence="1 9">Cell outer membrane</location>
        <topology evidence="1 9">Multi-pass membrane protein</topology>
    </subcellularLocation>
</comment>
<dbReference type="AlphaFoldDB" id="A0A5X6ESC2"/>
<evidence type="ECO:0000256" key="4">
    <source>
        <dbReference type="ARBA" id="ARBA00022452"/>
    </source>
</evidence>
<keyword evidence="7 9" id="KW-0472">Membrane</keyword>
<dbReference type="SUPFAM" id="SSF141729">
    <property type="entry name" value="FimD N-terminal domain-like"/>
    <property type="match status" value="1"/>
</dbReference>
<feature type="region of interest" description="Disordered" evidence="10">
    <location>
        <begin position="807"/>
        <end position="833"/>
    </location>
</feature>
<evidence type="ECO:0000256" key="11">
    <source>
        <dbReference type="SAM" id="SignalP"/>
    </source>
</evidence>
<keyword evidence="6 11" id="KW-0732">Signal</keyword>
<organism evidence="14">
    <name type="scientific">Salmonella enterica subsp. enterica serovar Aqua</name>
    <dbReference type="NCBI Taxonomy" id="1302615"/>
    <lineage>
        <taxon>Bacteria</taxon>
        <taxon>Pseudomonadati</taxon>
        <taxon>Pseudomonadota</taxon>
        <taxon>Gammaproteobacteria</taxon>
        <taxon>Enterobacterales</taxon>
        <taxon>Enterobacteriaceae</taxon>
        <taxon>Salmonella</taxon>
    </lineage>
</organism>
<dbReference type="Pfam" id="PF00577">
    <property type="entry name" value="Usher"/>
    <property type="match status" value="1"/>
</dbReference>
<evidence type="ECO:0000256" key="3">
    <source>
        <dbReference type="ARBA" id="ARBA00022448"/>
    </source>
</evidence>
<evidence type="ECO:0000256" key="1">
    <source>
        <dbReference type="ARBA" id="ARBA00004571"/>
    </source>
</evidence>
<evidence type="ECO:0000256" key="8">
    <source>
        <dbReference type="ARBA" id="ARBA00023237"/>
    </source>
</evidence>
<feature type="chain" id="PRO_5024937023" evidence="11">
    <location>
        <begin position="21"/>
        <end position="833"/>
    </location>
</feature>
<dbReference type="InterPro" id="IPR042186">
    <property type="entry name" value="FimD_plug_dom"/>
</dbReference>
<keyword evidence="8 9" id="KW-0998">Cell outer membrane</keyword>
<dbReference type="Gene3D" id="2.60.40.2610">
    <property type="entry name" value="Outer membrane usher protein FimD, plug domain"/>
    <property type="match status" value="1"/>
</dbReference>
<protein>
    <submittedName>
        <fullName evidence="14">Fimbrial biogenesis outer membrane usher protein</fullName>
    </submittedName>
</protein>
<keyword evidence="3 9" id="KW-0813">Transport</keyword>
<evidence type="ECO:0000259" key="12">
    <source>
        <dbReference type="Pfam" id="PF13953"/>
    </source>
</evidence>
<feature type="domain" description="PapC N-terminal" evidence="13">
    <location>
        <begin position="22"/>
        <end position="164"/>
    </location>
</feature>
<evidence type="ECO:0000256" key="10">
    <source>
        <dbReference type="SAM" id="MobiDB-lite"/>
    </source>
</evidence>
<dbReference type="Gene3D" id="2.60.40.2070">
    <property type="match status" value="1"/>
</dbReference>
<dbReference type="InterPro" id="IPR018030">
    <property type="entry name" value="Fimbrial_membr_usher_CS"/>
</dbReference>
<feature type="non-terminal residue" evidence="14">
    <location>
        <position position="1"/>
    </location>
</feature>
<keyword evidence="9" id="KW-1029">Fimbrium biogenesis</keyword>
<proteinExistence type="inferred from homology"/>
<evidence type="ECO:0000256" key="7">
    <source>
        <dbReference type="ARBA" id="ARBA00023136"/>
    </source>
</evidence>
<dbReference type="GO" id="GO:0009297">
    <property type="term" value="P:pilus assembly"/>
    <property type="evidence" value="ECO:0007669"/>
    <property type="project" value="InterPro"/>
</dbReference>
<dbReference type="PROSITE" id="PS01151">
    <property type="entry name" value="FIMBRIAL_USHER"/>
    <property type="match status" value="1"/>
</dbReference>
<evidence type="ECO:0000256" key="6">
    <source>
        <dbReference type="ARBA" id="ARBA00022729"/>
    </source>
</evidence>
<comment type="similarity">
    <text evidence="2 9">Belongs to the fimbrial export usher family.</text>
</comment>
<dbReference type="InterPro" id="IPR000015">
    <property type="entry name" value="Fimb_usher"/>
</dbReference>
<evidence type="ECO:0000259" key="13">
    <source>
        <dbReference type="Pfam" id="PF13954"/>
    </source>
</evidence>
<evidence type="ECO:0000256" key="5">
    <source>
        <dbReference type="ARBA" id="ARBA00022692"/>
    </source>
</evidence>
<dbReference type="InterPro" id="IPR025949">
    <property type="entry name" value="PapC-like_C"/>
</dbReference>
<dbReference type="InterPro" id="IPR037224">
    <property type="entry name" value="PapC_N_sf"/>
</dbReference>
<dbReference type="PANTHER" id="PTHR30451:SF4">
    <property type="entry name" value="OUTER MEMBRANE USHER PROTEIN YQIG-RELATED"/>
    <property type="match status" value="1"/>
</dbReference>
<dbReference type="Pfam" id="PF13953">
    <property type="entry name" value="PapC_C"/>
    <property type="match status" value="1"/>
</dbReference>
<accession>A0A5X6ESC2</accession>
<feature type="signal peptide" evidence="11">
    <location>
        <begin position="1"/>
        <end position="20"/>
    </location>
</feature>
<sequence>KLTQLALCIFLCSAVLPVSATEFSAGFLDGGKNVDLSAFSNDGYIMPGNYLLDIWLNDRLIRNRYLISALPDGKSRSVFCITPELVEMLGLKKNALTRLKTIPGVDGGHCTDFRTPESSVKYSPARQSLTITLPQAWMVYQDPDWVPPSRWSEGVNGAVLDYNLLASRYMPHQGAPSDSYSLYGTAGINLGPWRLRTDYQYNRTDNGNGNSDSDFFLPQTYLFRALPQWRSKLTLGQSFLDSAIFDAFRFTGVSLASDDRMLPPSLQGYAPQITGIASGNAEVTVSQAGRVLWQTRVSPGPFVLPNLSQNISGNLDVTVRESDGSIRTWQVNTSSVPFMTRKGNIRYKVAAGRPLYDGGRHSADPDFVQAEATWGAFNNTSLYGGIIASAQHYQSVALGAGQNMGELGAISVDTTRSDALLPFPGAQHQTGYSYRINYAKTFDSIGSTLAFVGYRFSDRHFMSLPEFIIRSQNEGRYDRDEKQSYTISYSQYFSGPGISTSLSMSRLSYWNASASDNWTLSLNRSFDIGSVHGLSASLSFARNQYEDRTQNQVYVSFTVPLGERHQVSYSWRRDNLGAMQQNISYLDFSHPDTTWGLSAASQNQGAGQSLSGNIQSTTPYGNASADFTLQPGQYRSLGVNWYGSLTATAHGAAFSQSMAGNEPRLMVDTEGVAGVPVSNGQGVTNRYGIAVVSGGASYLPADVSVDVATLPDDVDVSGTVVSRVLTEGAIGYARFSASRGEQVFGLIRRPDGSFPPLGALVSFGGSGKTAGMVGEQGRVYLTGISREDRRLTVSWDGRKRCHLTLPEKPASRETGISNGPLLLPCQTSQNTDR</sequence>
<dbReference type="Pfam" id="PF13954">
    <property type="entry name" value="PapC_N"/>
    <property type="match status" value="1"/>
</dbReference>
<dbReference type="InterPro" id="IPR025885">
    <property type="entry name" value="PapC_N"/>
</dbReference>